<dbReference type="InterPro" id="IPR058533">
    <property type="entry name" value="Cation_efflux_TM"/>
</dbReference>
<dbReference type="RefSeq" id="WP_377136895.1">
    <property type="nucleotide sequence ID" value="NZ_JBHUJC010000027.1"/>
</dbReference>
<evidence type="ECO:0000313" key="10">
    <source>
        <dbReference type="EMBL" id="MFD2276779.1"/>
    </source>
</evidence>
<keyword evidence="11" id="KW-1185">Reference proteome</keyword>
<dbReference type="InterPro" id="IPR036837">
    <property type="entry name" value="Cation_efflux_CTD_sf"/>
</dbReference>
<evidence type="ECO:0000256" key="3">
    <source>
        <dbReference type="ARBA" id="ARBA00022448"/>
    </source>
</evidence>
<dbReference type="NCBIfam" id="TIGR01297">
    <property type="entry name" value="CDF"/>
    <property type="match status" value="1"/>
</dbReference>
<reference evidence="11" key="1">
    <citation type="journal article" date="2019" name="Int. J. Syst. Evol. Microbiol.">
        <title>The Global Catalogue of Microorganisms (GCM) 10K type strain sequencing project: providing services to taxonomists for standard genome sequencing and annotation.</title>
        <authorList>
            <consortium name="The Broad Institute Genomics Platform"/>
            <consortium name="The Broad Institute Genome Sequencing Center for Infectious Disease"/>
            <person name="Wu L."/>
            <person name="Ma J."/>
        </authorList>
    </citation>
    <scope>NUCLEOTIDE SEQUENCE [LARGE SCALE GENOMIC DNA]</scope>
    <source>
        <strain evidence="11">JCM 16545</strain>
    </source>
</reference>
<sequence>MERQEVIGYALLTTLVNFILMIVKIATGVIGNSYALIADGIESASDILVSLITWLGFGLSLRPADEGHPFGHGRIESLAGIFSGMALLGAAALIAYQSIHEILTPHHSPSWFTLPVLLLVVVIKEVLARKISVLSEQSDSRALEGDAWHHRSDAMTSGAVAVGLTLALLGGPKYAAADDWGALVACAIIVFNGGRIIARSVHENIDGKVDESVDEDIRRYAEDVEGICAIEKCRVRKSGVFYFAEVHVQVDPHCTVTVGHEIAHEFEEYVTDKMPKLKDLVIHIEPYNRMVEGRVRGM</sequence>
<feature type="transmembrane region" description="Helical" evidence="7">
    <location>
        <begin position="78"/>
        <end position="99"/>
    </location>
</feature>
<dbReference type="Pfam" id="PF01545">
    <property type="entry name" value="Cation_efflux"/>
    <property type="match status" value="1"/>
</dbReference>
<evidence type="ECO:0000256" key="7">
    <source>
        <dbReference type="SAM" id="Phobius"/>
    </source>
</evidence>
<feature type="domain" description="Cation efflux protein transmembrane" evidence="8">
    <location>
        <begin position="11"/>
        <end position="201"/>
    </location>
</feature>
<organism evidence="10 11">
    <name type="scientific">Rubritalea spongiae</name>
    <dbReference type="NCBI Taxonomy" id="430797"/>
    <lineage>
        <taxon>Bacteria</taxon>
        <taxon>Pseudomonadati</taxon>
        <taxon>Verrucomicrobiota</taxon>
        <taxon>Verrucomicrobiia</taxon>
        <taxon>Verrucomicrobiales</taxon>
        <taxon>Rubritaleaceae</taxon>
        <taxon>Rubritalea</taxon>
    </lineage>
</organism>
<dbReference type="InterPro" id="IPR027469">
    <property type="entry name" value="Cation_efflux_TMD_sf"/>
</dbReference>
<feature type="transmembrane region" description="Helical" evidence="7">
    <location>
        <begin position="7"/>
        <end position="30"/>
    </location>
</feature>
<dbReference type="InterPro" id="IPR050291">
    <property type="entry name" value="CDF_Transporter"/>
</dbReference>
<name>A0ABW5E8R6_9BACT</name>
<dbReference type="PANTHER" id="PTHR43840:SF15">
    <property type="entry name" value="MITOCHONDRIAL METAL TRANSPORTER 1-RELATED"/>
    <property type="match status" value="1"/>
</dbReference>
<comment type="similarity">
    <text evidence="2">Belongs to the cation diffusion facilitator (CDF) transporter (TC 2.A.4) family.</text>
</comment>
<gene>
    <name evidence="10" type="ORF">ACFSQZ_09890</name>
</gene>
<accession>A0ABW5E8R6</accession>
<proteinExistence type="inferred from homology"/>
<evidence type="ECO:0000256" key="5">
    <source>
        <dbReference type="ARBA" id="ARBA00022989"/>
    </source>
</evidence>
<evidence type="ECO:0000259" key="8">
    <source>
        <dbReference type="Pfam" id="PF01545"/>
    </source>
</evidence>
<dbReference type="InterPro" id="IPR002524">
    <property type="entry name" value="Cation_efflux"/>
</dbReference>
<keyword evidence="5 7" id="KW-1133">Transmembrane helix</keyword>
<evidence type="ECO:0000256" key="4">
    <source>
        <dbReference type="ARBA" id="ARBA00022692"/>
    </source>
</evidence>
<keyword evidence="4 7" id="KW-0812">Transmembrane</keyword>
<feature type="transmembrane region" description="Helical" evidence="7">
    <location>
        <begin position="111"/>
        <end position="128"/>
    </location>
</feature>
<comment type="subcellular location">
    <subcellularLocation>
        <location evidence="1">Membrane</location>
        <topology evidence="1">Multi-pass membrane protein</topology>
    </subcellularLocation>
</comment>
<feature type="domain" description="Cation efflux protein cytoplasmic" evidence="9">
    <location>
        <begin position="213"/>
        <end position="287"/>
    </location>
</feature>
<dbReference type="Pfam" id="PF16916">
    <property type="entry name" value="ZT_dimer"/>
    <property type="match status" value="1"/>
</dbReference>
<dbReference type="InterPro" id="IPR027470">
    <property type="entry name" value="Cation_efflux_CTD"/>
</dbReference>
<dbReference type="SUPFAM" id="SSF161111">
    <property type="entry name" value="Cation efflux protein transmembrane domain-like"/>
    <property type="match status" value="1"/>
</dbReference>
<evidence type="ECO:0000313" key="11">
    <source>
        <dbReference type="Proteomes" id="UP001597297"/>
    </source>
</evidence>
<dbReference type="EMBL" id="JBHUJC010000027">
    <property type="protein sequence ID" value="MFD2276779.1"/>
    <property type="molecule type" value="Genomic_DNA"/>
</dbReference>
<evidence type="ECO:0000256" key="2">
    <source>
        <dbReference type="ARBA" id="ARBA00008114"/>
    </source>
</evidence>
<dbReference type="PANTHER" id="PTHR43840">
    <property type="entry name" value="MITOCHONDRIAL METAL TRANSPORTER 1-RELATED"/>
    <property type="match status" value="1"/>
</dbReference>
<protein>
    <submittedName>
        <fullName evidence="10">Cation diffusion facilitator family transporter</fullName>
    </submittedName>
</protein>
<dbReference type="Gene3D" id="1.20.1510.10">
    <property type="entry name" value="Cation efflux protein transmembrane domain"/>
    <property type="match status" value="1"/>
</dbReference>
<dbReference type="Gene3D" id="3.30.70.1350">
    <property type="entry name" value="Cation efflux protein, cytoplasmic domain"/>
    <property type="match status" value="1"/>
</dbReference>
<dbReference type="SUPFAM" id="SSF160240">
    <property type="entry name" value="Cation efflux protein cytoplasmic domain-like"/>
    <property type="match status" value="1"/>
</dbReference>
<evidence type="ECO:0000256" key="6">
    <source>
        <dbReference type="ARBA" id="ARBA00023136"/>
    </source>
</evidence>
<evidence type="ECO:0000259" key="9">
    <source>
        <dbReference type="Pfam" id="PF16916"/>
    </source>
</evidence>
<feature type="transmembrane region" description="Helical" evidence="7">
    <location>
        <begin position="36"/>
        <end position="57"/>
    </location>
</feature>
<dbReference type="Proteomes" id="UP001597297">
    <property type="component" value="Unassembled WGS sequence"/>
</dbReference>
<keyword evidence="6 7" id="KW-0472">Membrane</keyword>
<comment type="caution">
    <text evidence="10">The sequence shown here is derived from an EMBL/GenBank/DDBJ whole genome shotgun (WGS) entry which is preliminary data.</text>
</comment>
<evidence type="ECO:0000256" key="1">
    <source>
        <dbReference type="ARBA" id="ARBA00004141"/>
    </source>
</evidence>
<keyword evidence="3" id="KW-0813">Transport</keyword>